<organism evidence="2">
    <name type="scientific">Streptomyces sp. FR1</name>
    <dbReference type="NCBI Taxonomy" id="349971"/>
    <lineage>
        <taxon>Bacteria</taxon>
        <taxon>Bacillati</taxon>
        <taxon>Actinomycetota</taxon>
        <taxon>Actinomycetes</taxon>
        <taxon>Kitasatosporales</taxon>
        <taxon>Streptomycetaceae</taxon>
        <taxon>Streptomyces</taxon>
    </lineage>
</organism>
<gene>
    <name evidence="2" type="ORF">pFRL1.18</name>
</gene>
<protein>
    <submittedName>
        <fullName evidence="2">Uncharacterized protein</fullName>
    </submittedName>
</protein>
<dbReference type="AlphaFoldDB" id="Q2LEQ9"/>
<evidence type="ECO:0000256" key="1">
    <source>
        <dbReference type="SAM" id="MobiDB-lite"/>
    </source>
</evidence>
<proteinExistence type="predicted"/>
<name>Q2LEQ9_9ACTN</name>
<dbReference type="EMBL" id="DQ322651">
    <property type="protein sequence ID" value="ABC67406.1"/>
    <property type="molecule type" value="Genomic_DNA"/>
</dbReference>
<reference evidence="2" key="1">
    <citation type="journal article" date="2006" name="Appl. Environ. Microbiol.">
        <title>Diversity of telomere palindromic sequences and replication genes among Streptomyces linear plasmids.</title>
        <authorList>
            <person name="Zhang R."/>
            <person name="Yang Y."/>
            <person name="Fang P."/>
            <person name="Jiang C."/>
            <person name="Xu L."/>
            <person name="Zhu Y."/>
            <person name="Shen M."/>
            <person name="Xia H."/>
            <person name="Zhao J."/>
            <person name="Chen T."/>
            <person name="Qin Z."/>
        </authorList>
    </citation>
    <scope>NUCLEOTIDE SEQUENCE</scope>
    <source>
        <strain evidence="2">FR1</strain>
        <plasmid evidence="2">pFRL1</plasmid>
    </source>
</reference>
<sequence>MSSRMQGVASGVPTRFGALLDGPRTIAVPQLVSSESGRWSEAVARTNPPAGRTACTTSALMRCLSAGTRAVGSWAWWVERASASPAHPPPSSCRGVAMPELAMPKAAKRKGRTRTSRLSPLDAIALSTLSPGHIDMRTVETTQTRRISLVCPDCETWVAVTPHRGTYLLKTVPHHTGRAGVADAIRCPSSNRLVDVDITDYAWRRQYNEWAREERLAVDLTRHRRATVQTLKVARPQERPADRRAQWERAVPAARRADAARTVPADAIPTTRGRAVDGPAGAPLAMAPQTAGDRRSVRALATGTLRALADANQDRSASDVLEEHLTRAAYTHLATIWRRPLTPADQPAHTALVAEVRAALPAPTPGETAAAYTARCSRAALAA</sequence>
<feature type="region of interest" description="Disordered" evidence="1">
    <location>
        <begin position="270"/>
        <end position="293"/>
    </location>
</feature>
<keyword evidence="2" id="KW-0614">Plasmid</keyword>
<accession>Q2LEQ9</accession>
<evidence type="ECO:0000313" key="2">
    <source>
        <dbReference type="EMBL" id="ABC67406.1"/>
    </source>
</evidence>
<geneLocation type="plasmid" evidence="2">
    <name>pFRL1</name>
</geneLocation>